<evidence type="ECO:0000256" key="3">
    <source>
        <dbReference type="ARBA" id="ARBA00022475"/>
    </source>
</evidence>
<dbReference type="GO" id="GO:0005524">
    <property type="term" value="F:ATP binding"/>
    <property type="evidence" value="ECO:0007669"/>
    <property type="project" value="UniProtKB-KW"/>
</dbReference>
<dbReference type="GO" id="GO:0005886">
    <property type="term" value="C:plasma membrane"/>
    <property type="evidence" value="ECO:0007669"/>
    <property type="project" value="UniProtKB-SubCell"/>
</dbReference>
<evidence type="ECO:0000256" key="8">
    <source>
        <dbReference type="ARBA" id="ARBA00023136"/>
    </source>
</evidence>
<name>A0A455SFS6_9CHLR</name>
<dbReference type="Gene3D" id="1.20.1560.10">
    <property type="entry name" value="ABC transporter type 1, transmembrane domain"/>
    <property type="match status" value="1"/>
</dbReference>
<dbReference type="InterPro" id="IPR039421">
    <property type="entry name" value="Type_1_exporter"/>
</dbReference>
<dbReference type="InterPro" id="IPR027417">
    <property type="entry name" value="P-loop_NTPase"/>
</dbReference>
<keyword evidence="5" id="KW-0547">Nucleotide-binding</keyword>
<keyword evidence="3" id="KW-1003">Cell membrane</keyword>
<evidence type="ECO:0000256" key="7">
    <source>
        <dbReference type="ARBA" id="ARBA00022989"/>
    </source>
</evidence>
<evidence type="ECO:0000313" key="10">
    <source>
        <dbReference type="EMBL" id="BBH87323.1"/>
    </source>
</evidence>
<evidence type="ECO:0000259" key="9">
    <source>
        <dbReference type="PROSITE" id="PS50893"/>
    </source>
</evidence>
<dbReference type="GO" id="GO:0015421">
    <property type="term" value="F:ABC-type oligopeptide transporter activity"/>
    <property type="evidence" value="ECO:0007669"/>
    <property type="project" value="TreeGrafter"/>
</dbReference>
<reference evidence="10" key="1">
    <citation type="submission" date="2018-12" db="EMBL/GenBank/DDBJ databases">
        <title>Novel natural products biosynthetic potential of the class Ktedonobacteria.</title>
        <authorList>
            <person name="Zheng Y."/>
            <person name="Saitou A."/>
            <person name="Wang C.M."/>
            <person name="Toyoda A."/>
            <person name="Minakuchi Y."/>
            <person name="Sekiguchi Y."/>
            <person name="Ueda K."/>
            <person name="Takano H."/>
            <person name="Sakai Y."/>
            <person name="Yokota A."/>
            <person name="Yabe S."/>
        </authorList>
    </citation>
    <scope>NUCLEOTIDE SEQUENCE</scope>
    <source>
        <strain evidence="10">COM3</strain>
    </source>
</reference>
<dbReference type="PROSITE" id="PS00211">
    <property type="entry name" value="ABC_TRANSPORTER_1"/>
    <property type="match status" value="1"/>
</dbReference>
<proteinExistence type="predicted"/>
<evidence type="ECO:0000256" key="1">
    <source>
        <dbReference type="ARBA" id="ARBA00004651"/>
    </source>
</evidence>
<dbReference type="PROSITE" id="PS50893">
    <property type="entry name" value="ABC_TRANSPORTER_2"/>
    <property type="match status" value="1"/>
</dbReference>
<dbReference type="SMART" id="SM00382">
    <property type="entry name" value="AAA"/>
    <property type="match status" value="1"/>
</dbReference>
<dbReference type="SUPFAM" id="SSF52540">
    <property type="entry name" value="P-loop containing nucleoside triphosphate hydrolases"/>
    <property type="match status" value="1"/>
</dbReference>
<keyword evidence="4" id="KW-0812">Transmembrane</keyword>
<dbReference type="EMBL" id="AP019376">
    <property type="protein sequence ID" value="BBH87323.1"/>
    <property type="molecule type" value="Genomic_DNA"/>
</dbReference>
<dbReference type="FunFam" id="3.40.50.300:FF:000221">
    <property type="entry name" value="Multidrug ABC transporter ATP-binding protein"/>
    <property type="match status" value="1"/>
</dbReference>
<evidence type="ECO:0000256" key="6">
    <source>
        <dbReference type="ARBA" id="ARBA00022840"/>
    </source>
</evidence>
<dbReference type="InterPro" id="IPR036640">
    <property type="entry name" value="ABC1_TM_sf"/>
</dbReference>
<gene>
    <name evidence="10" type="ORF">KTC_20740</name>
</gene>
<organism evidence="10">
    <name type="scientific">Thermosporothrix sp. COM3</name>
    <dbReference type="NCBI Taxonomy" id="2490863"/>
    <lineage>
        <taxon>Bacteria</taxon>
        <taxon>Bacillati</taxon>
        <taxon>Chloroflexota</taxon>
        <taxon>Ktedonobacteria</taxon>
        <taxon>Ktedonobacterales</taxon>
        <taxon>Thermosporotrichaceae</taxon>
        <taxon>Thermosporothrix</taxon>
    </lineage>
</organism>
<dbReference type="Gene3D" id="3.40.50.300">
    <property type="entry name" value="P-loop containing nucleotide triphosphate hydrolases"/>
    <property type="match status" value="1"/>
</dbReference>
<comment type="subcellular location">
    <subcellularLocation>
        <location evidence="1">Cell membrane</location>
        <topology evidence="1">Multi-pass membrane protein</topology>
    </subcellularLocation>
</comment>
<evidence type="ECO:0000256" key="5">
    <source>
        <dbReference type="ARBA" id="ARBA00022741"/>
    </source>
</evidence>
<keyword evidence="7" id="KW-1133">Transmembrane helix</keyword>
<evidence type="ECO:0000256" key="2">
    <source>
        <dbReference type="ARBA" id="ARBA00022448"/>
    </source>
</evidence>
<dbReference type="InterPro" id="IPR017871">
    <property type="entry name" value="ABC_transporter-like_CS"/>
</dbReference>
<evidence type="ECO:0000256" key="4">
    <source>
        <dbReference type="ARBA" id="ARBA00022692"/>
    </source>
</evidence>
<accession>A0A455SFS6</accession>
<feature type="domain" description="ABC transporter" evidence="9">
    <location>
        <begin position="23"/>
        <end position="262"/>
    </location>
</feature>
<sequence>MLPPDLSLAEHPHSVPCQIRHGITFEHVTFCYPQSTEPVLRDLSFHLKPNCCTALVGPNGAGKTTLIKLLFRFYDPTEGRILLDGIDLRKYDLDDLRAHMGAIFQDFVRYEFTLGENIGVGNLSCMQDRSLLRRAAEEADMLHFIDQLPRGLDTPLGREFGGRELSGGEWQKLALARAFLRDCSLLVLDEPTAALDAQAEYNLYSHFQKLTQGRMTVLISHRFSSVRMADTILYLSQGQIREEGSHEELMQRQGEYARLYTLQAAQYVREGLSHEEGIH</sequence>
<dbReference type="PANTHER" id="PTHR43394:SF1">
    <property type="entry name" value="ATP-BINDING CASSETTE SUB-FAMILY B MEMBER 10, MITOCHONDRIAL"/>
    <property type="match status" value="1"/>
</dbReference>
<dbReference type="Pfam" id="PF00005">
    <property type="entry name" value="ABC_tran"/>
    <property type="match status" value="1"/>
</dbReference>
<keyword evidence="6" id="KW-0067">ATP-binding</keyword>
<dbReference type="InterPro" id="IPR003593">
    <property type="entry name" value="AAA+_ATPase"/>
</dbReference>
<dbReference type="InterPro" id="IPR003439">
    <property type="entry name" value="ABC_transporter-like_ATP-bd"/>
</dbReference>
<keyword evidence="8" id="KW-0472">Membrane</keyword>
<protein>
    <recommendedName>
        <fullName evidence="9">ABC transporter domain-containing protein</fullName>
    </recommendedName>
</protein>
<dbReference type="GO" id="GO:0016887">
    <property type="term" value="F:ATP hydrolysis activity"/>
    <property type="evidence" value="ECO:0007669"/>
    <property type="project" value="InterPro"/>
</dbReference>
<dbReference type="PANTHER" id="PTHR43394">
    <property type="entry name" value="ATP-DEPENDENT PERMEASE MDL1, MITOCHONDRIAL"/>
    <property type="match status" value="1"/>
</dbReference>
<dbReference type="AlphaFoldDB" id="A0A455SFS6"/>
<keyword evidence="2" id="KW-0813">Transport</keyword>